<gene>
    <name evidence="1" type="ordered locus">SCAB_60781</name>
</gene>
<name>C9Z908_STRSW</name>
<dbReference type="STRING" id="680198.SCAB_60781"/>
<dbReference type="Proteomes" id="UP000001444">
    <property type="component" value="Chromosome"/>
</dbReference>
<organism evidence="1 2">
    <name type="scientific">Streptomyces scabiei (strain 87.22)</name>
    <dbReference type="NCBI Taxonomy" id="680198"/>
    <lineage>
        <taxon>Bacteria</taxon>
        <taxon>Bacillati</taxon>
        <taxon>Actinomycetota</taxon>
        <taxon>Actinomycetes</taxon>
        <taxon>Kitasatosporales</taxon>
        <taxon>Streptomycetaceae</taxon>
        <taxon>Streptomyces</taxon>
    </lineage>
</organism>
<dbReference type="KEGG" id="scb:SCAB_60781"/>
<proteinExistence type="predicted"/>
<dbReference type="AlphaFoldDB" id="C9Z908"/>
<sequence>MPEVRTVTAHPGDVIAQHPTVLEAALAVADADHRDRHGPENSVSPWYMAPGGPTDHIYLNCPGLQRSLRPGEEPQQGSGALYPDGTDVCGWCARIWRARRSKENSDG</sequence>
<reference evidence="1 2" key="1">
    <citation type="journal article" date="2010" name="Mol. Plant Microbe Interact.">
        <title>Streptomyces scabies 87-22 contains a coronafacic acid-like biosynthetic cluster that contributes to plant-microbe interactions.</title>
        <authorList>
            <person name="Bignell D.R."/>
            <person name="Seipke R.F."/>
            <person name="Huguet-Tapia J.C."/>
            <person name="Chambers A.H."/>
            <person name="Parry R.J."/>
            <person name="Loria R."/>
        </authorList>
    </citation>
    <scope>NUCLEOTIDE SEQUENCE [LARGE SCALE GENOMIC DNA]</scope>
    <source>
        <strain evidence="1 2">87.22</strain>
    </source>
</reference>
<dbReference type="HOGENOM" id="CLU_2208648_0_0_11"/>
<dbReference type="EMBL" id="FN554889">
    <property type="protein sequence ID" value="CBG73097.1"/>
    <property type="molecule type" value="Genomic_DNA"/>
</dbReference>
<protein>
    <submittedName>
        <fullName evidence="1">Uncharacterized protein</fullName>
    </submittedName>
</protein>
<evidence type="ECO:0000313" key="2">
    <source>
        <dbReference type="Proteomes" id="UP000001444"/>
    </source>
</evidence>
<evidence type="ECO:0000313" key="1">
    <source>
        <dbReference type="EMBL" id="CBG73097.1"/>
    </source>
</evidence>
<keyword evidence="2" id="KW-1185">Reference proteome</keyword>
<accession>C9Z908</accession>